<evidence type="ECO:0000259" key="2">
    <source>
        <dbReference type="Pfam" id="PF08378"/>
    </source>
</evidence>
<gene>
    <name evidence="3" type="ORF">FOKN1_0152</name>
</gene>
<dbReference type="SUPFAM" id="SSF52540">
    <property type="entry name" value="P-loop containing nucleoside triphosphate hydrolases"/>
    <property type="match status" value="1"/>
</dbReference>
<keyword evidence="3" id="KW-0378">Hydrolase</keyword>
<organism evidence="3 4">
    <name type="scientific">Thiohalobacter thiocyanaticus</name>
    <dbReference type="NCBI Taxonomy" id="585455"/>
    <lineage>
        <taxon>Bacteria</taxon>
        <taxon>Pseudomonadati</taxon>
        <taxon>Pseudomonadota</taxon>
        <taxon>Gammaproteobacteria</taxon>
        <taxon>Thiohalobacterales</taxon>
        <taxon>Thiohalobacteraceae</taxon>
        <taxon>Thiohalobacter</taxon>
    </lineage>
</organism>
<feature type="domain" description="NERD" evidence="2">
    <location>
        <begin position="5"/>
        <end position="98"/>
    </location>
</feature>
<keyword evidence="3" id="KW-0067">ATP-binding</keyword>
<dbReference type="EMBL" id="AP018052">
    <property type="protein sequence ID" value="BAZ92557.1"/>
    <property type="molecule type" value="Genomic_DNA"/>
</dbReference>
<dbReference type="PANTHER" id="PTHR11070">
    <property type="entry name" value="UVRD / RECB / PCRA DNA HELICASE FAMILY MEMBER"/>
    <property type="match status" value="1"/>
</dbReference>
<evidence type="ECO:0000313" key="4">
    <source>
        <dbReference type="Proteomes" id="UP000218765"/>
    </source>
</evidence>
<keyword evidence="3" id="KW-0547">Nucleotide-binding</keyword>
<keyword evidence="4" id="KW-1185">Reference proteome</keyword>
<dbReference type="GO" id="GO:0043138">
    <property type="term" value="F:3'-5' DNA helicase activity"/>
    <property type="evidence" value="ECO:0007669"/>
    <property type="project" value="TreeGrafter"/>
</dbReference>
<proteinExistence type="predicted"/>
<evidence type="ECO:0000256" key="1">
    <source>
        <dbReference type="ARBA" id="ARBA00034923"/>
    </source>
</evidence>
<evidence type="ECO:0000313" key="3">
    <source>
        <dbReference type="EMBL" id="BAZ92557.1"/>
    </source>
</evidence>
<protein>
    <recommendedName>
        <fullName evidence="1">DNA 3'-5' helicase II</fullName>
    </recommendedName>
</protein>
<reference evidence="3 4" key="1">
    <citation type="submission" date="2017-05" db="EMBL/GenBank/DDBJ databases">
        <title>Thiocyanate degradation by Thiohalobacter thiocyanaticus FOKN1.</title>
        <authorList>
            <person name="Oshiki M."/>
            <person name="Fukushima T."/>
            <person name="Kawano S."/>
            <person name="Nakagawa J."/>
        </authorList>
    </citation>
    <scope>NUCLEOTIDE SEQUENCE [LARGE SCALE GENOMIC DNA]</scope>
    <source>
        <strain evidence="3 4">FOKN1</strain>
    </source>
</reference>
<name>A0A1Z4VLU0_9GAMM</name>
<dbReference type="Gene3D" id="3.40.50.300">
    <property type="entry name" value="P-loop containing nucleotide triphosphate hydrolases"/>
    <property type="match status" value="2"/>
</dbReference>
<dbReference type="PANTHER" id="PTHR11070:SF2">
    <property type="entry name" value="ATP-DEPENDENT DNA HELICASE SRS2"/>
    <property type="match status" value="1"/>
</dbReference>
<dbReference type="GO" id="GO:0000725">
    <property type="term" value="P:recombinational repair"/>
    <property type="evidence" value="ECO:0007669"/>
    <property type="project" value="TreeGrafter"/>
</dbReference>
<dbReference type="Pfam" id="PF13245">
    <property type="entry name" value="AAA_19"/>
    <property type="match status" value="1"/>
</dbReference>
<dbReference type="AlphaFoldDB" id="A0A1Z4VLU0"/>
<keyword evidence="3" id="KW-0347">Helicase</keyword>
<dbReference type="InterPro" id="IPR027417">
    <property type="entry name" value="P-loop_NTPase"/>
</dbReference>
<dbReference type="InterPro" id="IPR011528">
    <property type="entry name" value="NERD"/>
</dbReference>
<dbReference type="Proteomes" id="UP000218765">
    <property type="component" value="Chromosome"/>
</dbReference>
<sequence length="521" mass="58203">MRESLERLNDEWTIFHSVAWQSLRNGRQGDGEADFILMHPEHGLIVIEVKGGEEIIIEDGQWFSRHSQKGTLESIKNPFTQATASKYALLNYLKELSIPTNTVPILHGVCFPGATVDKSIGTYGPLEIVWSKNDLDYPAEMVQRLLNHWKENAHIAPATMKKIRQLLAPTVTVKRRLKDDVTDSERGLLQLTDQQVHAFSMLRKIRKALVTGGAGTGKTLLAAHRAKLFSQEGHQVLLVCYNTLLSRWLNEEFDGDPNVTVSTFHSLCFSEMAAASKSPPPEPDDLWWEIDAPESLVAAAQANGTRFDAIIVDEGQDFSRDWIAALSMMTPDDENTPFYVFADSHQEMYGRNWGIPDHWPVFPLDTNCRNTNQIAERVSGVFGESIKTRGIDGPPAIHYDYRPGSGSTALVEQVVERLLYEEGLRPDQITVLSDNKTYIESLREIGIGEYSFTEYGKVGVVAETIKRFKGLESDAVILVLASTNNDDSACELSMPYVGMSRAKSLLFVLSSPGMRKAIGWK</sequence>
<dbReference type="InterPro" id="IPR000212">
    <property type="entry name" value="DNA_helicase_UvrD/REP"/>
</dbReference>
<dbReference type="GO" id="GO:0005829">
    <property type="term" value="C:cytosol"/>
    <property type="evidence" value="ECO:0007669"/>
    <property type="project" value="TreeGrafter"/>
</dbReference>
<dbReference type="GO" id="GO:0005524">
    <property type="term" value="F:ATP binding"/>
    <property type="evidence" value="ECO:0007669"/>
    <property type="project" value="InterPro"/>
</dbReference>
<dbReference type="GO" id="GO:0003677">
    <property type="term" value="F:DNA binding"/>
    <property type="evidence" value="ECO:0007669"/>
    <property type="project" value="InterPro"/>
</dbReference>
<dbReference type="Pfam" id="PF08378">
    <property type="entry name" value="NERD"/>
    <property type="match status" value="1"/>
</dbReference>
<dbReference type="KEGG" id="ttc:FOKN1_0152"/>
<accession>A0A1Z4VLU0</accession>